<dbReference type="Proteomes" id="UP000751190">
    <property type="component" value="Unassembled WGS sequence"/>
</dbReference>
<dbReference type="GO" id="GO:0005737">
    <property type="term" value="C:cytoplasm"/>
    <property type="evidence" value="ECO:0007669"/>
    <property type="project" value="TreeGrafter"/>
</dbReference>
<dbReference type="SUPFAM" id="SSF53474">
    <property type="entry name" value="alpha/beta-Hydrolases"/>
    <property type="match status" value="1"/>
</dbReference>
<dbReference type="PROSITE" id="PS51710">
    <property type="entry name" value="G_OBG"/>
    <property type="match status" value="1"/>
</dbReference>
<evidence type="ECO:0000313" key="4">
    <source>
        <dbReference type="EMBL" id="KAG8458878.1"/>
    </source>
</evidence>
<dbReference type="Pfam" id="PF01926">
    <property type="entry name" value="MMR_HSR1"/>
    <property type="match status" value="1"/>
</dbReference>
<dbReference type="EMBL" id="JAGTXO010000046">
    <property type="protein sequence ID" value="KAG8458878.1"/>
    <property type="molecule type" value="Genomic_DNA"/>
</dbReference>
<evidence type="ECO:0000313" key="5">
    <source>
        <dbReference type="Proteomes" id="UP000751190"/>
    </source>
</evidence>
<dbReference type="Gene3D" id="3.40.50.1820">
    <property type="entry name" value="alpha/beta hydrolase"/>
    <property type="match status" value="1"/>
</dbReference>
<keyword evidence="1" id="KW-0547">Nucleotide-binding</keyword>
<dbReference type="InterPro" id="IPR006073">
    <property type="entry name" value="GTP-bd"/>
</dbReference>
<evidence type="ECO:0000259" key="3">
    <source>
        <dbReference type="PROSITE" id="PS51710"/>
    </source>
</evidence>
<dbReference type="InterPro" id="IPR031167">
    <property type="entry name" value="G_OBG"/>
</dbReference>
<reference evidence="4" key="1">
    <citation type="submission" date="2021-05" db="EMBL/GenBank/DDBJ databases">
        <title>The genome of the haptophyte Pavlova lutheri (Diacronema luteri, Pavlovales) - a model for lipid biosynthesis in eukaryotic algae.</title>
        <authorList>
            <person name="Hulatt C.J."/>
            <person name="Posewitz M.C."/>
        </authorList>
    </citation>
    <scope>NUCLEOTIDE SEQUENCE</scope>
    <source>
        <strain evidence="4">NIVA-4/92</strain>
    </source>
</reference>
<dbReference type="InterPro" id="IPR027417">
    <property type="entry name" value="P-loop_NTPase"/>
</dbReference>
<dbReference type="AlphaFoldDB" id="A0A8J5X8Z1"/>
<feature type="region of interest" description="Disordered" evidence="2">
    <location>
        <begin position="267"/>
        <end position="309"/>
    </location>
</feature>
<protein>
    <recommendedName>
        <fullName evidence="3">OBG-type G domain-containing protein</fullName>
    </recommendedName>
</protein>
<sequence length="1066" mass="109404">MGRRPARPVVVGVDDAPAPARPRVLFLHGYTSNGILFARKLAPLLRALPVDATFATAPHEARAGWVEEAAHELGERGAARSWFRDEPAGNALDGDDGWAESLDAIRLASAGGAPYDGVFGFSQGCRAALRLCAQQAVPGVALRLRFVVLCAAPDCAADAPAALHLPSLHVHGEADTLVPRATSEEVARLCARAGASTATYVHAGAHAVPTSAEFARVLTQFVRAAVATGSAGSAGAARPCAPLGRAEGEGALAAAEGTMAVGGTPARAAGVMASSSSSSPPPPPHTPRPPAPQQHSARPARPPPALVSQCEEEAVEELLALAAILQEQIALGEEARDGDAAGERVDGARELEPGAPALLRALLRADPTAGAEGGGARLGATLWLRLSLPAGYPSRETLVGRAQLLVEPDRVAHWHGSPLPPHFESALLAHLDTIAEESAGSCACFELITAAKDWVEGACAQRGGALADEGGDERDARAGSAAGAAAEPTDGVRDSAAAAAAGGARPLGLPRSRRVEAANGAPCGDLPAALCASLSAVPTGWSGSGASGHAAPAAALGSGRSGRWRFTIGLVGKPSAGKSSFFNAATHTQGARVGAHPFTTIEPNTGVALVHVRAPTGAPCRTVAVPVVLKDVAGLVPGACDGRGRGNRFLNDLCDADALVHITDASASADANGNLVVAAPQAGVADGVAAERAPGATSMREDVAWVHRELSRWVYDNVADSWDKVLRRPAHLFNLFTGYHAPPALAEKALHVCAPPPPPLERARAWCADDVCALVDSFLALRFGTVICANKADLRGATVHIELLRAELARLAPALAAAVVPCSALAEGELQRLEREGIVALRDSCGAGADGNGAPLDARADGDGEGTQPTVTVTVTLLCASAPSVRAGGGADDGTAHRLAPRDAHALELARRCGFAIVPCGEDGARALAQLSSPSAPAERIAGGVQATLQRAFWLRPPVVAFPVCDLLTARSYPLSEAALREGGDASADRAHVRDVVLLRPGSTVGDLFAILCHAPYRLLGGEFVRAEGRPLDEPRAVRQLRKDEPVAQGCVIKLYSTRKGQRVKQ</sequence>
<dbReference type="Gene3D" id="3.10.110.10">
    <property type="entry name" value="Ubiquitin Conjugating Enzyme"/>
    <property type="match status" value="1"/>
</dbReference>
<feature type="compositionally biased region" description="Low complexity" evidence="2">
    <location>
        <begin position="478"/>
        <end position="487"/>
    </location>
</feature>
<keyword evidence="5" id="KW-1185">Reference proteome</keyword>
<feature type="region of interest" description="Disordered" evidence="2">
    <location>
        <begin position="465"/>
        <end position="493"/>
    </location>
</feature>
<feature type="domain" description="OBG-type G" evidence="3">
    <location>
        <begin position="566"/>
        <end position="842"/>
    </location>
</feature>
<dbReference type="PANTHER" id="PTHR23305">
    <property type="entry name" value="OBG GTPASE FAMILY"/>
    <property type="match status" value="1"/>
</dbReference>
<dbReference type="GO" id="GO:0005525">
    <property type="term" value="F:GTP binding"/>
    <property type="evidence" value="ECO:0007669"/>
    <property type="project" value="InterPro"/>
</dbReference>
<proteinExistence type="predicted"/>
<accession>A0A8J5X8Z1</accession>
<dbReference type="GO" id="GO:0016887">
    <property type="term" value="F:ATP hydrolysis activity"/>
    <property type="evidence" value="ECO:0007669"/>
    <property type="project" value="TreeGrafter"/>
</dbReference>
<organism evidence="4 5">
    <name type="scientific">Diacronema lutheri</name>
    <name type="common">Unicellular marine alga</name>
    <name type="synonym">Monochrysis lutheri</name>
    <dbReference type="NCBI Taxonomy" id="2081491"/>
    <lineage>
        <taxon>Eukaryota</taxon>
        <taxon>Haptista</taxon>
        <taxon>Haptophyta</taxon>
        <taxon>Pavlovophyceae</taxon>
        <taxon>Pavlovales</taxon>
        <taxon>Pavlovaceae</taxon>
        <taxon>Diacronema</taxon>
    </lineage>
</organism>
<dbReference type="InterPro" id="IPR029058">
    <property type="entry name" value="AB_hydrolase_fold"/>
</dbReference>
<dbReference type="InterPro" id="IPR005645">
    <property type="entry name" value="FSH-like_dom"/>
</dbReference>
<evidence type="ECO:0000256" key="1">
    <source>
        <dbReference type="ARBA" id="ARBA00022741"/>
    </source>
</evidence>
<dbReference type="OrthoDB" id="545683at2759"/>
<dbReference type="PANTHER" id="PTHR23305:SF1">
    <property type="entry name" value="OBG-TYPE G DOMAIN-CONTAINING PROTEIN"/>
    <property type="match status" value="1"/>
</dbReference>
<dbReference type="Pfam" id="PF03959">
    <property type="entry name" value="FSH1"/>
    <property type="match status" value="1"/>
</dbReference>
<evidence type="ECO:0000256" key="2">
    <source>
        <dbReference type="SAM" id="MobiDB-lite"/>
    </source>
</evidence>
<gene>
    <name evidence="4" type="ORF">KFE25_004212</name>
</gene>
<dbReference type="InterPro" id="IPR016135">
    <property type="entry name" value="UBQ-conjugating_enzyme/RWD"/>
</dbReference>
<feature type="compositionally biased region" description="Pro residues" evidence="2">
    <location>
        <begin position="279"/>
        <end position="292"/>
    </location>
</feature>
<dbReference type="Gene3D" id="3.40.50.300">
    <property type="entry name" value="P-loop containing nucleotide triphosphate hydrolases"/>
    <property type="match status" value="1"/>
</dbReference>
<name>A0A8J5X8Z1_DIALT</name>
<dbReference type="PRINTS" id="PR00326">
    <property type="entry name" value="GTP1OBG"/>
</dbReference>
<comment type="caution">
    <text evidence="4">The sequence shown here is derived from an EMBL/GenBank/DDBJ whole genome shotgun (WGS) entry which is preliminary data.</text>
</comment>
<dbReference type="SUPFAM" id="SSF52540">
    <property type="entry name" value="P-loop containing nucleoside triphosphate hydrolases"/>
    <property type="match status" value="1"/>
</dbReference>